<comment type="caution">
    <text evidence="8">The sequence shown here is derived from an EMBL/GenBank/DDBJ whole genome shotgun (WGS) entry which is preliminary data.</text>
</comment>
<dbReference type="InterPro" id="IPR020846">
    <property type="entry name" value="MFS_dom"/>
</dbReference>
<feature type="transmembrane region" description="Helical" evidence="6">
    <location>
        <begin position="407"/>
        <end position="429"/>
    </location>
</feature>
<evidence type="ECO:0000256" key="5">
    <source>
        <dbReference type="ARBA" id="ARBA00023136"/>
    </source>
</evidence>
<feature type="transmembrane region" description="Helical" evidence="6">
    <location>
        <begin position="97"/>
        <end position="117"/>
    </location>
</feature>
<dbReference type="InterPro" id="IPR036259">
    <property type="entry name" value="MFS_trans_sf"/>
</dbReference>
<name>A0A356LB41_9BURK</name>
<protein>
    <submittedName>
        <fullName evidence="8">MFS transporter</fullName>
    </submittedName>
</protein>
<dbReference type="AlphaFoldDB" id="A0A356LB41"/>
<evidence type="ECO:0000256" key="2">
    <source>
        <dbReference type="ARBA" id="ARBA00022475"/>
    </source>
</evidence>
<keyword evidence="5 6" id="KW-0472">Membrane</keyword>
<evidence type="ECO:0000256" key="3">
    <source>
        <dbReference type="ARBA" id="ARBA00022692"/>
    </source>
</evidence>
<dbReference type="PIRSF" id="PIRSF002808">
    <property type="entry name" value="Hexose_phosphate_transp"/>
    <property type="match status" value="1"/>
</dbReference>
<keyword evidence="3 6" id="KW-0812">Transmembrane</keyword>
<dbReference type="Gene3D" id="1.20.1250.20">
    <property type="entry name" value="MFS general substrate transporter like domains"/>
    <property type="match status" value="2"/>
</dbReference>
<comment type="subcellular location">
    <subcellularLocation>
        <location evidence="1">Cell membrane</location>
        <topology evidence="1">Multi-pass membrane protein</topology>
    </subcellularLocation>
</comment>
<reference evidence="8 9" key="1">
    <citation type="journal article" date="2018" name="Nat. Biotechnol.">
        <title>A standardized bacterial taxonomy based on genome phylogeny substantially revises the tree of life.</title>
        <authorList>
            <person name="Parks D.H."/>
            <person name="Chuvochina M."/>
            <person name="Waite D.W."/>
            <person name="Rinke C."/>
            <person name="Skarshewski A."/>
            <person name="Chaumeil P.A."/>
            <person name="Hugenholtz P."/>
        </authorList>
    </citation>
    <scope>NUCLEOTIDE SEQUENCE [LARGE SCALE GENOMIC DNA]</scope>
    <source>
        <strain evidence="8">UBA10707</strain>
    </source>
</reference>
<keyword evidence="4 6" id="KW-1133">Transmembrane helix</keyword>
<dbReference type="PROSITE" id="PS50850">
    <property type="entry name" value="MFS"/>
    <property type="match status" value="1"/>
</dbReference>
<evidence type="ECO:0000313" key="9">
    <source>
        <dbReference type="Proteomes" id="UP000264036"/>
    </source>
</evidence>
<dbReference type="PANTHER" id="PTHR11662">
    <property type="entry name" value="SOLUTE CARRIER FAMILY 17"/>
    <property type="match status" value="1"/>
</dbReference>
<dbReference type="GO" id="GO:0005886">
    <property type="term" value="C:plasma membrane"/>
    <property type="evidence" value="ECO:0007669"/>
    <property type="project" value="UniProtKB-SubCell"/>
</dbReference>
<dbReference type="InterPro" id="IPR050382">
    <property type="entry name" value="MFS_Na/Anion_cotransporter"/>
</dbReference>
<organism evidence="8 9">
    <name type="scientific">Advenella kashmirensis</name>
    <dbReference type="NCBI Taxonomy" id="310575"/>
    <lineage>
        <taxon>Bacteria</taxon>
        <taxon>Pseudomonadati</taxon>
        <taxon>Pseudomonadota</taxon>
        <taxon>Betaproteobacteria</taxon>
        <taxon>Burkholderiales</taxon>
        <taxon>Alcaligenaceae</taxon>
    </lineage>
</organism>
<evidence type="ECO:0000313" key="8">
    <source>
        <dbReference type="EMBL" id="HBP28230.1"/>
    </source>
</evidence>
<keyword evidence="2" id="KW-1003">Cell membrane</keyword>
<feature type="transmembrane region" description="Helical" evidence="6">
    <location>
        <begin position="151"/>
        <end position="174"/>
    </location>
</feature>
<dbReference type="InterPro" id="IPR000849">
    <property type="entry name" value="Sugar_P_transporter"/>
</dbReference>
<dbReference type="Proteomes" id="UP000264036">
    <property type="component" value="Unassembled WGS sequence"/>
</dbReference>
<dbReference type="GO" id="GO:0022857">
    <property type="term" value="F:transmembrane transporter activity"/>
    <property type="evidence" value="ECO:0007669"/>
    <property type="project" value="InterPro"/>
</dbReference>
<evidence type="ECO:0000256" key="6">
    <source>
        <dbReference type="SAM" id="Phobius"/>
    </source>
</evidence>
<dbReference type="InterPro" id="IPR011701">
    <property type="entry name" value="MFS"/>
</dbReference>
<dbReference type="CDD" id="cd17319">
    <property type="entry name" value="MFS_ExuT_GudP_like"/>
    <property type="match status" value="1"/>
</dbReference>
<feature type="transmembrane region" description="Helical" evidence="6">
    <location>
        <begin position="284"/>
        <end position="304"/>
    </location>
</feature>
<evidence type="ECO:0000259" key="7">
    <source>
        <dbReference type="PROSITE" id="PS50850"/>
    </source>
</evidence>
<proteinExistence type="predicted"/>
<feature type="domain" description="Major facilitator superfamily (MFS) profile" evidence="7">
    <location>
        <begin position="25"/>
        <end position="433"/>
    </location>
</feature>
<evidence type="ECO:0000256" key="1">
    <source>
        <dbReference type="ARBA" id="ARBA00004651"/>
    </source>
</evidence>
<dbReference type="PANTHER" id="PTHR11662:SF399">
    <property type="entry name" value="FI19708P1-RELATED"/>
    <property type="match status" value="1"/>
</dbReference>
<feature type="transmembrane region" description="Helical" evidence="6">
    <location>
        <begin position="180"/>
        <end position="197"/>
    </location>
</feature>
<accession>A0A356LB41</accession>
<dbReference type="SUPFAM" id="SSF103473">
    <property type="entry name" value="MFS general substrate transporter"/>
    <property type="match status" value="1"/>
</dbReference>
<feature type="transmembrane region" description="Helical" evidence="6">
    <location>
        <begin position="377"/>
        <end position="401"/>
    </location>
</feature>
<feature type="transmembrane region" description="Helical" evidence="6">
    <location>
        <begin position="343"/>
        <end position="365"/>
    </location>
</feature>
<sequence length="437" mass="47269">MAGIPASALNTVNSDAKPTKVRWRIFLMMLFLISINYIDRASLSVAMPLISKEFEISPTVQGILLSSFFWTYAFMQIPGGMLADRFGPRKVIVASTIGWGFFQGIAALCTGWFSLLLTRLGLGAAEAPIYPAGGKLNSIWMTQTERGRGATLLDGGAPLGAALGAILISGLIAAFDSWRLAFAVAGIGTMICGWFAWRIIRDHPRDHPAVNNAEAEYIEAAHAQDLANEPATTSGRVLDFLRYRSVWGMFFGWMCFNALFYGLLTWMPNYLAAVHGFNIKEMGGAVFLMFFAGFVGEIAGGWIADKWIASGTAQGTVLRIVFAIASIIATIAIYSVSVIKDPIAVVILLSVTLFFLRWCGLFWCIPSILGTRNRVGILGGIMNLGGNVAGIGVPIFVGMIVQATGSYFYALMLFTAAGIGLFICSTLLIKYEEKVPV</sequence>
<feature type="transmembrane region" description="Helical" evidence="6">
    <location>
        <begin position="246"/>
        <end position="264"/>
    </location>
</feature>
<feature type="transmembrane region" description="Helical" evidence="6">
    <location>
        <begin position="316"/>
        <end position="337"/>
    </location>
</feature>
<dbReference type="EMBL" id="DOEK01000004">
    <property type="protein sequence ID" value="HBP28230.1"/>
    <property type="molecule type" value="Genomic_DNA"/>
</dbReference>
<dbReference type="Pfam" id="PF07690">
    <property type="entry name" value="MFS_1"/>
    <property type="match status" value="1"/>
</dbReference>
<feature type="transmembrane region" description="Helical" evidence="6">
    <location>
        <begin position="21"/>
        <end position="38"/>
    </location>
</feature>
<evidence type="ECO:0000256" key="4">
    <source>
        <dbReference type="ARBA" id="ARBA00022989"/>
    </source>
</evidence>
<gene>
    <name evidence="8" type="ORF">DD666_02305</name>
</gene>